<reference evidence="2 3" key="1">
    <citation type="submission" date="2016-11" db="EMBL/GenBank/DDBJ databases">
        <title>Rhizobium leguminosarum bv. viciae strain Vaf12 isolated from Vavilovia formosa root nodules from Russia, Dagestan.</title>
        <authorList>
            <person name="Kimeklis A."/>
        </authorList>
    </citation>
    <scope>NUCLEOTIDE SEQUENCE [LARGE SCALE GENOMIC DNA]</scope>
    <source>
        <strain evidence="2 3">Vaf-108</strain>
    </source>
</reference>
<sequence length="185" mass="21346">MKQHPSQELLRQLLDYDPVTGKLFWKIRPAEMFNAGSKFTSQHNANTWNTRYAGKEAFASKNGHGYHQGSIFKRKYEAHRVIWAWMTGEWPPTVDHENGDIENNRWRNLKAKSRAGNQRNLGLRKNNTTGINGVVKHASGRWRAMMMIGRKCKTLGYFDTKEEAAVCRLAANEKYGFHKNHGRSV</sequence>
<dbReference type="Pfam" id="PF13392">
    <property type="entry name" value="HNH_3"/>
    <property type="match status" value="1"/>
</dbReference>
<dbReference type="InterPro" id="IPR016177">
    <property type="entry name" value="DNA-bd_dom_sf"/>
</dbReference>
<proteinExistence type="predicted"/>
<dbReference type="SUPFAM" id="SSF54171">
    <property type="entry name" value="DNA-binding domain"/>
    <property type="match status" value="1"/>
</dbReference>
<organism evidence="2 3">
    <name type="scientific">Rhizobium leguminosarum</name>
    <dbReference type="NCBI Taxonomy" id="384"/>
    <lineage>
        <taxon>Bacteria</taxon>
        <taxon>Pseudomonadati</taxon>
        <taxon>Pseudomonadota</taxon>
        <taxon>Alphaproteobacteria</taxon>
        <taxon>Hyphomicrobiales</taxon>
        <taxon>Rhizobiaceae</taxon>
        <taxon>Rhizobium/Agrobacterium group</taxon>
        <taxon>Rhizobium</taxon>
    </lineage>
</organism>
<name>A0A1L3ZB50_RHILE</name>
<evidence type="ECO:0000259" key="1">
    <source>
        <dbReference type="Pfam" id="PF13392"/>
    </source>
</evidence>
<dbReference type="GO" id="GO:0003677">
    <property type="term" value="F:DNA binding"/>
    <property type="evidence" value="ECO:0007669"/>
    <property type="project" value="InterPro"/>
</dbReference>
<protein>
    <recommendedName>
        <fullName evidence="1">HNH nuclease domain-containing protein</fullName>
    </recommendedName>
</protein>
<gene>
    <name evidence="2" type="ORF">BMW22_15775</name>
</gene>
<accession>A0A1L3ZB50</accession>
<dbReference type="SUPFAM" id="SSF54060">
    <property type="entry name" value="His-Me finger endonucleases"/>
    <property type="match status" value="1"/>
</dbReference>
<dbReference type="InterPro" id="IPR003615">
    <property type="entry name" value="HNH_nuc"/>
</dbReference>
<dbReference type="InterPro" id="IPR044925">
    <property type="entry name" value="His-Me_finger_sf"/>
</dbReference>
<dbReference type="Gene3D" id="3.90.75.20">
    <property type="match status" value="1"/>
</dbReference>
<dbReference type="EMBL" id="CP018228">
    <property type="protein sequence ID" value="API52884.1"/>
    <property type="molecule type" value="Genomic_DNA"/>
</dbReference>
<feature type="domain" description="HNH nuclease" evidence="1">
    <location>
        <begin position="77"/>
        <end position="119"/>
    </location>
</feature>
<evidence type="ECO:0000313" key="2">
    <source>
        <dbReference type="EMBL" id="API52884.1"/>
    </source>
</evidence>
<dbReference type="AlphaFoldDB" id="A0A1L3ZB50"/>
<dbReference type="Proteomes" id="UP000183050">
    <property type="component" value="Chromosome"/>
</dbReference>
<dbReference type="RefSeq" id="WP_072639329.1">
    <property type="nucleotide sequence ID" value="NZ_CP018228.1"/>
</dbReference>
<evidence type="ECO:0000313" key="3">
    <source>
        <dbReference type="Proteomes" id="UP000183050"/>
    </source>
</evidence>